<evidence type="ECO:0000313" key="2">
    <source>
        <dbReference type="EMBL" id="NKZ37520.1"/>
    </source>
</evidence>
<name>A0A846ZJ21_9GAMM</name>
<keyword evidence="3" id="KW-1185">Reference proteome</keyword>
<keyword evidence="2" id="KW-0489">Methyltransferase</keyword>
<evidence type="ECO:0000256" key="1">
    <source>
        <dbReference type="SAM" id="SignalP"/>
    </source>
</evidence>
<proteinExistence type="predicted"/>
<accession>A0A846ZJ21</accession>
<sequence>MNRSLARNLVAGLALGLILAGTAHADRGQPAGIDVPAYITKALTDPARAHDRANDARRRPGPILALAGVKPGDTVIELVPASGYWTRILSRIVGPKGHVYAVTPVEFLKVFPKAADKVKVLAADPHYSNVTALVQPAADLKIPKPADLVFTAENMHDYNNASFGSLPPKALATEVLKALKPGGIFLVNDHVAPKGSGLSDTDTLHRIDPATVKAQVTAAGFVFVGASDVLRNPKDPHDIKVFDPSIRGHTDQFVYKFRKP</sequence>
<comment type="caution">
    <text evidence="2">The sequence shown here is derived from an EMBL/GenBank/DDBJ whole genome shotgun (WGS) entry which is preliminary data.</text>
</comment>
<protein>
    <submittedName>
        <fullName evidence="2">Class I SAM-dependent methyltransferase</fullName>
    </submittedName>
</protein>
<reference evidence="2 3" key="1">
    <citation type="journal article" date="2017" name="Int. J. Syst. Evol. Microbiol.">
        <title>Oleiagrimonas citrea sp. nov., a marine bacterium isolated from tidal flat sediment and emended description of the genus Oleiagrimonas Fang et al. 2015 and Oleiagrimonas soli.</title>
        <authorList>
            <person name="Yang S.H."/>
            <person name="Seo H.S."/>
            <person name="Seong C.N."/>
            <person name="Kwon K.K."/>
        </authorList>
    </citation>
    <scope>NUCLEOTIDE SEQUENCE [LARGE SCALE GENOMIC DNA]</scope>
    <source>
        <strain evidence="2 3">MEBiC09124</strain>
    </source>
</reference>
<gene>
    <name evidence="2" type="ORF">HF690_00970</name>
</gene>
<feature type="signal peptide" evidence="1">
    <location>
        <begin position="1"/>
        <end position="25"/>
    </location>
</feature>
<dbReference type="GO" id="GO:0032259">
    <property type="term" value="P:methylation"/>
    <property type="evidence" value="ECO:0007669"/>
    <property type="project" value="UniProtKB-KW"/>
</dbReference>
<keyword evidence="2" id="KW-0808">Transferase</keyword>
<dbReference type="InterPro" id="IPR029063">
    <property type="entry name" value="SAM-dependent_MTases_sf"/>
</dbReference>
<dbReference type="InterPro" id="IPR016980">
    <property type="entry name" value="S-AdoMet-dep_MeTrfase_Alr7345"/>
</dbReference>
<dbReference type="EMBL" id="JAAZQD010000001">
    <property type="protein sequence ID" value="NKZ37520.1"/>
    <property type="molecule type" value="Genomic_DNA"/>
</dbReference>
<organism evidence="2 3">
    <name type="scientific">Oleiagrimonas citrea</name>
    <dbReference type="NCBI Taxonomy" id="1665687"/>
    <lineage>
        <taxon>Bacteria</taxon>
        <taxon>Pseudomonadati</taxon>
        <taxon>Pseudomonadota</taxon>
        <taxon>Gammaproteobacteria</taxon>
        <taxon>Lysobacterales</taxon>
        <taxon>Rhodanobacteraceae</taxon>
        <taxon>Oleiagrimonas</taxon>
    </lineage>
</organism>
<dbReference type="AlphaFoldDB" id="A0A846ZJ21"/>
<feature type="chain" id="PRO_5032536897" evidence="1">
    <location>
        <begin position="26"/>
        <end position="260"/>
    </location>
</feature>
<keyword evidence="1" id="KW-0732">Signal</keyword>
<evidence type="ECO:0000313" key="3">
    <source>
        <dbReference type="Proteomes" id="UP000541636"/>
    </source>
</evidence>
<dbReference type="GO" id="GO:0008168">
    <property type="term" value="F:methyltransferase activity"/>
    <property type="evidence" value="ECO:0007669"/>
    <property type="project" value="UniProtKB-KW"/>
</dbReference>
<dbReference type="PIRSF" id="PIRSF031679">
    <property type="entry name" value="Mtase_Alr7345_prd"/>
    <property type="match status" value="1"/>
</dbReference>
<dbReference type="SUPFAM" id="SSF53335">
    <property type="entry name" value="S-adenosyl-L-methionine-dependent methyltransferases"/>
    <property type="match status" value="1"/>
</dbReference>
<dbReference type="Gene3D" id="3.40.50.150">
    <property type="entry name" value="Vaccinia Virus protein VP39"/>
    <property type="match status" value="1"/>
</dbReference>
<dbReference type="RefSeq" id="WP_168608138.1">
    <property type="nucleotide sequence ID" value="NZ_JAAZQD010000001.1"/>
</dbReference>
<dbReference type="CDD" id="cd02440">
    <property type="entry name" value="AdoMet_MTases"/>
    <property type="match status" value="1"/>
</dbReference>
<dbReference type="Proteomes" id="UP000541636">
    <property type="component" value="Unassembled WGS sequence"/>
</dbReference>